<dbReference type="GeneID" id="20092331"/>
<evidence type="ECO:0000313" key="2">
    <source>
        <dbReference type="EMBL" id="ETV89880.1"/>
    </source>
</evidence>
<feature type="chain" id="PRO_5001534103" evidence="1">
    <location>
        <begin position="22"/>
        <end position="79"/>
    </location>
</feature>
<proteinExistence type="predicted"/>
<dbReference type="EMBL" id="KI914245">
    <property type="protein sequence ID" value="ETV89880.1"/>
    <property type="molecule type" value="Genomic_DNA"/>
</dbReference>
<dbReference type="OrthoDB" id="105235at2759"/>
<dbReference type="RefSeq" id="XP_008881488.1">
    <property type="nucleotide sequence ID" value="XM_008883266.1"/>
</dbReference>
<keyword evidence="1" id="KW-0732">Signal</keyword>
<accession>A0A024T7J8</accession>
<organism evidence="2">
    <name type="scientific">Aphanomyces invadans</name>
    <dbReference type="NCBI Taxonomy" id="157072"/>
    <lineage>
        <taxon>Eukaryota</taxon>
        <taxon>Sar</taxon>
        <taxon>Stramenopiles</taxon>
        <taxon>Oomycota</taxon>
        <taxon>Saprolegniomycetes</taxon>
        <taxon>Saprolegniales</taxon>
        <taxon>Verrucalvaceae</taxon>
        <taxon>Aphanomyces</taxon>
    </lineage>
</organism>
<sequence length="79" mass="8812">MASFLLVHLTTLLSSLDAILALSDVSGLKRNATNIPKTAILDHIKENGRLKARSNYIKPMLTEKNKEDRMKFALSFLSP</sequence>
<protein>
    <submittedName>
        <fullName evidence="2">Uncharacterized protein</fullName>
    </submittedName>
</protein>
<name>A0A024T7J8_9STRA</name>
<feature type="signal peptide" evidence="1">
    <location>
        <begin position="1"/>
        <end position="21"/>
    </location>
</feature>
<evidence type="ECO:0000256" key="1">
    <source>
        <dbReference type="SAM" id="SignalP"/>
    </source>
</evidence>
<reference evidence="2" key="1">
    <citation type="submission" date="2013-12" db="EMBL/GenBank/DDBJ databases">
        <title>The Genome Sequence of Aphanomyces invadans NJM9701.</title>
        <authorList>
            <consortium name="The Broad Institute Genomics Platform"/>
            <person name="Russ C."/>
            <person name="Tyler B."/>
            <person name="van West P."/>
            <person name="Dieguez-Uribeondo J."/>
            <person name="Young S.K."/>
            <person name="Zeng Q."/>
            <person name="Gargeya S."/>
            <person name="Fitzgerald M."/>
            <person name="Abouelleil A."/>
            <person name="Alvarado L."/>
            <person name="Chapman S.B."/>
            <person name="Gainer-Dewar J."/>
            <person name="Goldberg J."/>
            <person name="Griggs A."/>
            <person name="Gujja S."/>
            <person name="Hansen M."/>
            <person name="Howarth C."/>
            <person name="Imamovic A."/>
            <person name="Ireland A."/>
            <person name="Larimer J."/>
            <person name="McCowan C."/>
            <person name="Murphy C."/>
            <person name="Pearson M."/>
            <person name="Poon T.W."/>
            <person name="Priest M."/>
            <person name="Roberts A."/>
            <person name="Saif S."/>
            <person name="Shea T."/>
            <person name="Sykes S."/>
            <person name="Wortman J."/>
            <person name="Nusbaum C."/>
            <person name="Birren B."/>
        </authorList>
    </citation>
    <scope>NUCLEOTIDE SEQUENCE [LARGE SCALE GENOMIC DNA]</scope>
    <source>
        <strain evidence="2">NJM9701</strain>
    </source>
</reference>
<dbReference type="VEuPathDB" id="FungiDB:H310_15281"/>
<gene>
    <name evidence="2" type="ORF">H310_15281</name>
</gene>
<dbReference type="AlphaFoldDB" id="A0A024T7J8"/>